<dbReference type="InterPro" id="IPR025241">
    <property type="entry name" value="DUF4190"/>
</dbReference>
<keyword evidence="1" id="KW-0812">Transmembrane</keyword>
<evidence type="ECO:0000313" key="3">
    <source>
        <dbReference type="EMBL" id="MEI5908469.1"/>
    </source>
</evidence>
<evidence type="ECO:0000313" key="4">
    <source>
        <dbReference type="Proteomes" id="UP001312865"/>
    </source>
</evidence>
<feature type="domain" description="DUF4190" evidence="2">
    <location>
        <begin position="14"/>
        <end position="75"/>
    </location>
</feature>
<evidence type="ECO:0000256" key="1">
    <source>
        <dbReference type="SAM" id="Phobius"/>
    </source>
</evidence>
<keyword evidence="4" id="KW-1185">Reference proteome</keyword>
<sequence>MNLVENTQTNNQSTLALTLGILSIIIPFIGLLIGIAGVFVSRKAINEIVHTNEGGKGLATAGFICSIMGIFIQILVILGYIAFTSITYTG</sequence>
<keyword evidence="1" id="KW-1133">Transmembrane helix</keyword>
<protein>
    <submittedName>
        <fullName evidence="3">DUF4190 domain-containing protein</fullName>
    </submittedName>
</protein>
<accession>A0ABU8HGF7</accession>
<dbReference type="Proteomes" id="UP001312865">
    <property type="component" value="Unassembled WGS sequence"/>
</dbReference>
<comment type="caution">
    <text evidence="3">The sequence shown here is derived from an EMBL/GenBank/DDBJ whole genome shotgun (WGS) entry which is preliminary data.</text>
</comment>
<proteinExistence type="predicted"/>
<dbReference type="RefSeq" id="WP_336587919.1">
    <property type="nucleotide sequence ID" value="NZ_JBBAXC010000013.1"/>
</dbReference>
<dbReference type="EMBL" id="JBBAXC010000013">
    <property type="protein sequence ID" value="MEI5908469.1"/>
    <property type="molecule type" value="Genomic_DNA"/>
</dbReference>
<keyword evidence="1" id="KW-0472">Membrane</keyword>
<feature type="transmembrane region" description="Helical" evidence="1">
    <location>
        <begin position="15"/>
        <end position="40"/>
    </location>
</feature>
<gene>
    <name evidence="3" type="ORF">WAK64_15585</name>
</gene>
<evidence type="ECO:0000259" key="2">
    <source>
        <dbReference type="Pfam" id="PF13828"/>
    </source>
</evidence>
<name>A0ABU8HGF7_9BACI</name>
<organism evidence="3 4">
    <name type="scientific">Bacillus spongiae</name>
    <dbReference type="NCBI Taxonomy" id="2683610"/>
    <lineage>
        <taxon>Bacteria</taxon>
        <taxon>Bacillati</taxon>
        <taxon>Bacillota</taxon>
        <taxon>Bacilli</taxon>
        <taxon>Bacillales</taxon>
        <taxon>Bacillaceae</taxon>
        <taxon>Bacillus</taxon>
    </lineage>
</organism>
<reference evidence="3 4" key="1">
    <citation type="journal article" date="2018" name="J. Microbiol.">
        <title>Bacillus spongiae sp. nov., isolated from sponge of Jeju Island.</title>
        <authorList>
            <person name="Lee G.E."/>
            <person name="Im W.T."/>
            <person name="Park J.S."/>
        </authorList>
    </citation>
    <scope>NUCLEOTIDE SEQUENCE [LARGE SCALE GENOMIC DNA]</scope>
    <source>
        <strain evidence="3 4">135PIL107-10</strain>
    </source>
</reference>
<feature type="transmembrane region" description="Helical" evidence="1">
    <location>
        <begin position="61"/>
        <end position="83"/>
    </location>
</feature>
<dbReference type="Pfam" id="PF13828">
    <property type="entry name" value="DUF4190"/>
    <property type="match status" value="1"/>
</dbReference>